<proteinExistence type="predicted"/>
<evidence type="ECO:0000313" key="1">
    <source>
        <dbReference type="EMBL" id="GAA0431425.1"/>
    </source>
</evidence>
<comment type="caution">
    <text evidence="1">The sequence shown here is derived from an EMBL/GenBank/DDBJ whole genome shotgun (WGS) entry which is preliminary data.</text>
</comment>
<sequence>MTDNDKDKQIIERYQQDEKMMILVYAQWCINHDLDPNAIYKRAYPDQIHNELLEDVLEQTVSKQESEDIPDQTVIQALQAFGNDDLAFAVQEQIDRFKRGEGRWNGT</sequence>
<dbReference type="RefSeq" id="WP_343750961.1">
    <property type="nucleotide sequence ID" value="NZ_BAAADM010000008.1"/>
</dbReference>
<protein>
    <recommendedName>
        <fullName evidence="3">Phage protein</fullName>
    </recommendedName>
</protein>
<accession>A0ABP3IX75</accession>
<organism evidence="1 2">
    <name type="scientific">Lentibacillus halophilus</name>
    <dbReference type="NCBI Taxonomy" id="295065"/>
    <lineage>
        <taxon>Bacteria</taxon>
        <taxon>Bacillati</taxon>
        <taxon>Bacillota</taxon>
        <taxon>Bacilli</taxon>
        <taxon>Bacillales</taxon>
        <taxon>Bacillaceae</taxon>
        <taxon>Lentibacillus</taxon>
    </lineage>
</organism>
<dbReference type="Proteomes" id="UP001501459">
    <property type="component" value="Unassembled WGS sequence"/>
</dbReference>
<dbReference type="EMBL" id="BAAADM010000008">
    <property type="protein sequence ID" value="GAA0431425.1"/>
    <property type="molecule type" value="Genomic_DNA"/>
</dbReference>
<evidence type="ECO:0000313" key="2">
    <source>
        <dbReference type="Proteomes" id="UP001501459"/>
    </source>
</evidence>
<name>A0ABP3IX75_9BACI</name>
<keyword evidence="2" id="KW-1185">Reference proteome</keyword>
<evidence type="ECO:0008006" key="3">
    <source>
        <dbReference type="Google" id="ProtNLM"/>
    </source>
</evidence>
<gene>
    <name evidence="1" type="ORF">GCM10008983_04970</name>
</gene>
<reference evidence="2" key="1">
    <citation type="journal article" date="2019" name="Int. J. Syst. Evol. Microbiol.">
        <title>The Global Catalogue of Microorganisms (GCM) 10K type strain sequencing project: providing services to taxonomists for standard genome sequencing and annotation.</title>
        <authorList>
            <consortium name="The Broad Institute Genomics Platform"/>
            <consortium name="The Broad Institute Genome Sequencing Center for Infectious Disease"/>
            <person name="Wu L."/>
            <person name="Ma J."/>
        </authorList>
    </citation>
    <scope>NUCLEOTIDE SEQUENCE [LARGE SCALE GENOMIC DNA]</scope>
    <source>
        <strain evidence="2">JCM 12149</strain>
    </source>
</reference>